<gene>
    <name evidence="1" type="ORF">PanWU01x14_315890</name>
</gene>
<evidence type="ECO:0000313" key="1">
    <source>
        <dbReference type="EMBL" id="PON38017.1"/>
    </source>
</evidence>
<protein>
    <submittedName>
        <fullName evidence="1">Uncharacterized protein</fullName>
    </submittedName>
</protein>
<dbReference type="EMBL" id="JXTB01000509">
    <property type="protein sequence ID" value="PON38017.1"/>
    <property type="molecule type" value="Genomic_DNA"/>
</dbReference>
<feature type="non-terminal residue" evidence="1">
    <location>
        <position position="1"/>
    </location>
</feature>
<organism evidence="1 2">
    <name type="scientific">Parasponia andersonii</name>
    <name type="common">Sponia andersonii</name>
    <dbReference type="NCBI Taxonomy" id="3476"/>
    <lineage>
        <taxon>Eukaryota</taxon>
        <taxon>Viridiplantae</taxon>
        <taxon>Streptophyta</taxon>
        <taxon>Embryophyta</taxon>
        <taxon>Tracheophyta</taxon>
        <taxon>Spermatophyta</taxon>
        <taxon>Magnoliopsida</taxon>
        <taxon>eudicotyledons</taxon>
        <taxon>Gunneridae</taxon>
        <taxon>Pentapetalae</taxon>
        <taxon>rosids</taxon>
        <taxon>fabids</taxon>
        <taxon>Rosales</taxon>
        <taxon>Cannabaceae</taxon>
        <taxon>Parasponia</taxon>
    </lineage>
</organism>
<comment type="caution">
    <text evidence="1">The sequence shown here is derived from an EMBL/GenBank/DDBJ whole genome shotgun (WGS) entry which is preliminary data.</text>
</comment>
<accession>A0A2P5ANA0</accession>
<sequence length="61" mass="6821">LLATLQRKARNRFSLALKLGLTRACCPYLAVLALKRKLYLRAGVCEVSKCNLCDLLCRAPQ</sequence>
<name>A0A2P5ANA0_PARAD</name>
<reference evidence="2" key="1">
    <citation type="submission" date="2016-06" db="EMBL/GenBank/DDBJ databases">
        <title>Parallel loss of symbiosis genes in relatives of nitrogen-fixing non-legume Parasponia.</title>
        <authorList>
            <person name="Van Velzen R."/>
            <person name="Holmer R."/>
            <person name="Bu F."/>
            <person name="Rutten L."/>
            <person name="Van Zeijl A."/>
            <person name="Liu W."/>
            <person name="Santuari L."/>
            <person name="Cao Q."/>
            <person name="Sharma T."/>
            <person name="Shen D."/>
            <person name="Roswanjaya Y."/>
            <person name="Wardhani T."/>
            <person name="Kalhor M.S."/>
            <person name="Jansen J."/>
            <person name="Van den Hoogen J."/>
            <person name="Gungor B."/>
            <person name="Hartog M."/>
            <person name="Hontelez J."/>
            <person name="Verver J."/>
            <person name="Yang W.-C."/>
            <person name="Schijlen E."/>
            <person name="Repin R."/>
            <person name="Schilthuizen M."/>
            <person name="Schranz E."/>
            <person name="Heidstra R."/>
            <person name="Miyata K."/>
            <person name="Fedorova E."/>
            <person name="Kohlen W."/>
            <person name="Bisseling T."/>
            <person name="Smit S."/>
            <person name="Geurts R."/>
        </authorList>
    </citation>
    <scope>NUCLEOTIDE SEQUENCE [LARGE SCALE GENOMIC DNA]</scope>
    <source>
        <strain evidence="2">cv. WU1-14</strain>
    </source>
</reference>
<evidence type="ECO:0000313" key="2">
    <source>
        <dbReference type="Proteomes" id="UP000237105"/>
    </source>
</evidence>
<keyword evidence="2" id="KW-1185">Reference proteome</keyword>
<dbReference type="AlphaFoldDB" id="A0A2P5ANA0"/>
<dbReference type="Proteomes" id="UP000237105">
    <property type="component" value="Unassembled WGS sequence"/>
</dbReference>
<proteinExistence type="predicted"/>